<proteinExistence type="inferred from homology"/>
<comment type="catalytic activity">
    <reaction evidence="6">
        <text>a chalcone = a flavanone.</text>
        <dbReference type="EC" id="5.5.1.6"/>
    </reaction>
</comment>
<dbReference type="InterPro" id="IPR036298">
    <property type="entry name" value="Chalcone_isomerase_sf"/>
</dbReference>
<name>A0A8S9FFA5_BRACR</name>
<sequence length="262" mass="28672">MLSSGSQLPLPSVTNLQVDSVNFPPSVISPASSNPLFLGGAGVRGIDVLGDKFVIITFFGVYLDPVAVPLLSVKWKGKTTVELMESVPFFREVVTGTFEKFIKRRPKPIETTKDPPPPILRLRSRLLLFSVTDEGLKPTTDRVSPKSTTTLSLLTAFLRLLSLLTASPPSSLVLSISTTDPPCLAPHGVPPSSLAPHGISSVFSRLPQKSDRNPQISDVSVSLLHMQNQTVRTLGNIFLYWLRLYQTKWVEGDVNKLTHPVH</sequence>
<dbReference type="Pfam" id="PF02431">
    <property type="entry name" value="Chalcone"/>
    <property type="match status" value="1"/>
</dbReference>
<dbReference type="GO" id="GO:0045430">
    <property type="term" value="F:chalcone isomerase activity"/>
    <property type="evidence" value="ECO:0007669"/>
    <property type="project" value="UniProtKB-EC"/>
</dbReference>
<keyword evidence="3" id="KW-0413">Isomerase</keyword>
<dbReference type="InterPro" id="IPR016087">
    <property type="entry name" value="Chalcone_isomerase"/>
</dbReference>
<reference evidence="9" key="1">
    <citation type="submission" date="2019-12" db="EMBL/GenBank/DDBJ databases">
        <title>Genome sequencing and annotation of Brassica cretica.</title>
        <authorList>
            <person name="Studholme D.J."/>
            <person name="Sarris P.F."/>
        </authorList>
    </citation>
    <scope>NUCLEOTIDE SEQUENCE</scope>
    <source>
        <strain evidence="9">PFS-102/07</strain>
        <tissue evidence="9">Leaf</tissue>
    </source>
</reference>
<evidence type="ECO:0000313" key="9">
    <source>
        <dbReference type="EMBL" id="KAF2530768.1"/>
    </source>
</evidence>
<protein>
    <recommendedName>
        <fullName evidence="7">Chalcone-flavonone isomerase family protein</fullName>
    </recommendedName>
</protein>
<accession>A0A8S9FFA5</accession>
<evidence type="ECO:0000256" key="7">
    <source>
        <dbReference type="RuleBase" id="RU361158"/>
    </source>
</evidence>
<gene>
    <name evidence="9" type="ORF">F2Q70_00033528</name>
</gene>
<evidence type="ECO:0000256" key="4">
    <source>
        <dbReference type="ARBA" id="ARBA00023241"/>
    </source>
</evidence>
<dbReference type="Gene3D" id="3.50.70.10">
    <property type="match status" value="1"/>
</dbReference>
<comment type="pathway">
    <text evidence="1">Secondary metabolite biosynthesis; flavonoid biosynthesis.</text>
</comment>
<dbReference type="SUPFAM" id="SSF54626">
    <property type="entry name" value="Chalcone isomerase"/>
    <property type="match status" value="1"/>
</dbReference>
<dbReference type="PANTHER" id="PTHR28039:SF13">
    <property type="entry name" value="CHALCONE-FLAVONONE ISOMERASE FAMILY PROTEIN"/>
    <property type="match status" value="1"/>
</dbReference>
<dbReference type="GO" id="GO:0009813">
    <property type="term" value="P:flavonoid biosynthetic process"/>
    <property type="evidence" value="ECO:0007669"/>
    <property type="project" value="UniProtKB-KW"/>
</dbReference>
<dbReference type="EMBL" id="QGKY02002305">
    <property type="protein sequence ID" value="KAF2530768.1"/>
    <property type="molecule type" value="Genomic_DNA"/>
</dbReference>
<comment type="similarity">
    <text evidence="2 7">Belongs to the chalcone isomerase family.</text>
</comment>
<dbReference type="AlphaFoldDB" id="A0A8S9FFA5"/>
<evidence type="ECO:0000256" key="3">
    <source>
        <dbReference type="ARBA" id="ARBA00023235"/>
    </source>
</evidence>
<keyword evidence="4" id="KW-0284">Flavonoid biosynthesis</keyword>
<feature type="domain" description="Chalcone isomerase" evidence="8">
    <location>
        <begin position="18"/>
        <end position="103"/>
    </location>
</feature>
<dbReference type="InterPro" id="IPR044164">
    <property type="entry name" value="CFI"/>
</dbReference>
<evidence type="ECO:0000256" key="6">
    <source>
        <dbReference type="ARBA" id="ARBA00034056"/>
    </source>
</evidence>
<dbReference type="Gene3D" id="1.10.890.20">
    <property type="match status" value="1"/>
</dbReference>
<dbReference type="InterPro" id="IPR016088">
    <property type="entry name" value="Chalcone_isomerase_3-sand"/>
</dbReference>
<evidence type="ECO:0000256" key="5">
    <source>
        <dbReference type="ARBA" id="ARBA00025429"/>
    </source>
</evidence>
<evidence type="ECO:0000259" key="8">
    <source>
        <dbReference type="Pfam" id="PF02431"/>
    </source>
</evidence>
<organism evidence="9">
    <name type="scientific">Brassica cretica</name>
    <name type="common">Mustard</name>
    <dbReference type="NCBI Taxonomy" id="69181"/>
    <lineage>
        <taxon>Eukaryota</taxon>
        <taxon>Viridiplantae</taxon>
        <taxon>Streptophyta</taxon>
        <taxon>Embryophyta</taxon>
        <taxon>Tracheophyta</taxon>
        <taxon>Spermatophyta</taxon>
        <taxon>Magnoliopsida</taxon>
        <taxon>eudicotyledons</taxon>
        <taxon>Gunneridae</taxon>
        <taxon>Pentapetalae</taxon>
        <taxon>rosids</taxon>
        <taxon>malvids</taxon>
        <taxon>Brassicales</taxon>
        <taxon>Brassicaceae</taxon>
        <taxon>Brassiceae</taxon>
        <taxon>Brassica</taxon>
    </lineage>
</organism>
<comment type="function">
    <text evidence="5">Catalyzes the intramolecular cyclization of bicyclic chalcones into tricyclic (S)-flavanones. Responsible for the isomerization of 4,2',4',6'-tetrahydroxychalcone (also termed chalcone) into naringenin.</text>
</comment>
<evidence type="ECO:0000256" key="2">
    <source>
        <dbReference type="ARBA" id="ARBA00007166"/>
    </source>
</evidence>
<dbReference type="PANTHER" id="PTHR28039">
    <property type="entry name" value="CHALCONE--FLAVONONE ISOMERASE 1-RELATED"/>
    <property type="match status" value="1"/>
</dbReference>
<evidence type="ECO:0000256" key="1">
    <source>
        <dbReference type="ARBA" id="ARBA00004966"/>
    </source>
</evidence>
<comment type="caution">
    <text evidence="9">The sequence shown here is derived from an EMBL/GenBank/DDBJ whole genome shotgun (WGS) entry which is preliminary data.</text>
</comment>
<dbReference type="InterPro" id="IPR016089">
    <property type="entry name" value="Chalcone_isomerase_bundle_sf"/>
</dbReference>